<dbReference type="InterPro" id="IPR040151">
    <property type="entry name" value="Gfd2/YDR514C-like"/>
</dbReference>
<dbReference type="EMBL" id="MU006228">
    <property type="protein sequence ID" value="KAF2825503.1"/>
    <property type="molecule type" value="Genomic_DNA"/>
</dbReference>
<dbReference type="InterPro" id="IPR036397">
    <property type="entry name" value="RNaseH_sf"/>
</dbReference>
<feature type="non-terminal residue" evidence="3">
    <location>
        <position position="1"/>
    </location>
</feature>
<dbReference type="GO" id="GO:0005634">
    <property type="term" value="C:nucleus"/>
    <property type="evidence" value="ECO:0007669"/>
    <property type="project" value="TreeGrafter"/>
</dbReference>
<dbReference type="PANTHER" id="PTHR28083">
    <property type="entry name" value="GOOD FOR FULL DBP5 ACTIVITY PROTEIN 2"/>
    <property type="match status" value="1"/>
</dbReference>
<dbReference type="Pfam" id="PF21762">
    <property type="entry name" value="DEDDh_C"/>
    <property type="match status" value="1"/>
</dbReference>
<dbReference type="GO" id="GO:0003676">
    <property type="term" value="F:nucleic acid binding"/>
    <property type="evidence" value="ECO:0007669"/>
    <property type="project" value="InterPro"/>
</dbReference>
<name>A0A6A6ZXB7_9PLEO</name>
<dbReference type="InterPro" id="IPR048519">
    <property type="entry name" value="Gfd2/YDR514C-like_C"/>
</dbReference>
<evidence type="ECO:0000259" key="2">
    <source>
        <dbReference type="Pfam" id="PF21762"/>
    </source>
</evidence>
<accession>A0A6A6ZXB7</accession>
<reference evidence="3" key="1">
    <citation type="journal article" date="2020" name="Stud. Mycol.">
        <title>101 Dothideomycetes genomes: a test case for predicting lifestyles and emergence of pathogens.</title>
        <authorList>
            <person name="Haridas S."/>
            <person name="Albert R."/>
            <person name="Binder M."/>
            <person name="Bloem J."/>
            <person name="Labutti K."/>
            <person name="Salamov A."/>
            <person name="Andreopoulos B."/>
            <person name="Baker S."/>
            <person name="Barry K."/>
            <person name="Bills G."/>
            <person name="Bluhm B."/>
            <person name="Cannon C."/>
            <person name="Castanera R."/>
            <person name="Culley D."/>
            <person name="Daum C."/>
            <person name="Ezra D."/>
            <person name="Gonzalez J."/>
            <person name="Henrissat B."/>
            <person name="Kuo A."/>
            <person name="Liang C."/>
            <person name="Lipzen A."/>
            <person name="Lutzoni F."/>
            <person name="Magnuson J."/>
            <person name="Mondo S."/>
            <person name="Nolan M."/>
            <person name="Ohm R."/>
            <person name="Pangilinan J."/>
            <person name="Park H.-J."/>
            <person name="Ramirez L."/>
            <person name="Alfaro M."/>
            <person name="Sun H."/>
            <person name="Tritt A."/>
            <person name="Yoshinaga Y."/>
            <person name="Zwiers L.-H."/>
            <person name="Turgeon B."/>
            <person name="Goodwin S."/>
            <person name="Spatafora J."/>
            <person name="Crous P."/>
            <person name="Grigoriev I."/>
        </authorList>
    </citation>
    <scope>NUCLEOTIDE SEQUENCE</scope>
    <source>
        <strain evidence="3">CBS 113818</strain>
    </source>
</reference>
<dbReference type="AlphaFoldDB" id="A0A6A6ZXB7"/>
<proteinExistence type="predicted"/>
<dbReference type="PANTHER" id="PTHR28083:SF1">
    <property type="entry name" value="GOOD FOR FULL DBP5 ACTIVITY PROTEIN 2"/>
    <property type="match status" value="1"/>
</dbReference>
<dbReference type="SUPFAM" id="SSF53098">
    <property type="entry name" value="Ribonuclease H-like"/>
    <property type="match status" value="1"/>
</dbReference>
<sequence length="489" mass="54137">MNWASVALKPLPPPTPLQRWNALVNTYAAKSLRLVLLEVLGLLETPLSSAAAPLIKHCVVVCVDTEAWTANTDEMTEIGLVICEHKDGKELGDDVGDYAENLLKKMRYYHLRIWENAHLKTTADWMRGAEGNRFGGSRFVTFAKARSILDFILNQPIVSDDPDVAGLKRPVILVGQALDHDTENLQKSGLAYNFRKHGTVVKEIDTQKMTKELNAWVDKSNPGNDIGLDTLCEEVFDFVHDDAHTALNDAARTMMCAVNLALRTFAKSYRSQTKKTIQEVAHELEQHSRDVFTSTWGTELSCTRCGGRDHSNDEDQCMAAVYCNACDRFDETTPGVAEDVKQRHISSHIDQFCLDVAEFYGWKRRVIDAHRKDNPLPPGPPPGSHPRYTWPGKWPMTDPSDALLPEVPEFDRIMGTSPRIALDLPKAPAPPPDVKTVMLQSTARKQAVQARRVKEKVGLGGAGSTPSSGADGRRASSLGSDDAWTGTAW</sequence>
<feature type="region of interest" description="Disordered" evidence="1">
    <location>
        <begin position="371"/>
        <end position="390"/>
    </location>
</feature>
<feature type="compositionally biased region" description="Pro residues" evidence="1">
    <location>
        <begin position="375"/>
        <end position="384"/>
    </location>
</feature>
<dbReference type="InterPro" id="IPR012337">
    <property type="entry name" value="RNaseH-like_sf"/>
</dbReference>
<keyword evidence="4" id="KW-1185">Reference proteome</keyword>
<dbReference type="OrthoDB" id="5953249at2759"/>
<organism evidence="3 4">
    <name type="scientific">Ophiobolus disseminans</name>
    <dbReference type="NCBI Taxonomy" id="1469910"/>
    <lineage>
        <taxon>Eukaryota</taxon>
        <taxon>Fungi</taxon>
        <taxon>Dikarya</taxon>
        <taxon>Ascomycota</taxon>
        <taxon>Pezizomycotina</taxon>
        <taxon>Dothideomycetes</taxon>
        <taxon>Pleosporomycetidae</taxon>
        <taxon>Pleosporales</taxon>
        <taxon>Pleosporineae</taxon>
        <taxon>Phaeosphaeriaceae</taxon>
        <taxon>Ophiobolus</taxon>
    </lineage>
</organism>
<dbReference type="Gene3D" id="3.30.420.10">
    <property type="entry name" value="Ribonuclease H-like superfamily/Ribonuclease H"/>
    <property type="match status" value="1"/>
</dbReference>
<gene>
    <name evidence="3" type="ORF">CC86DRAFT_371145</name>
</gene>
<evidence type="ECO:0000313" key="4">
    <source>
        <dbReference type="Proteomes" id="UP000799424"/>
    </source>
</evidence>
<feature type="region of interest" description="Disordered" evidence="1">
    <location>
        <begin position="451"/>
        <end position="489"/>
    </location>
</feature>
<protein>
    <recommendedName>
        <fullName evidence="2">Gfd2/YDR514C-like C-terminal domain-containing protein</fullName>
    </recommendedName>
</protein>
<dbReference type="Proteomes" id="UP000799424">
    <property type="component" value="Unassembled WGS sequence"/>
</dbReference>
<feature type="domain" description="Gfd2/YDR514C-like C-terminal" evidence="2">
    <location>
        <begin position="59"/>
        <end position="259"/>
    </location>
</feature>
<evidence type="ECO:0000256" key="1">
    <source>
        <dbReference type="SAM" id="MobiDB-lite"/>
    </source>
</evidence>
<evidence type="ECO:0000313" key="3">
    <source>
        <dbReference type="EMBL" id="KAF2825503.1"/>
    </source>
</evidence>